<dbReference type="STRING" id="931626.Awo_c33840"/>
<keyword evidence="2" id="KW-1185">Reference proteome</keyword>
<organism evidence="1 2">
    <name type="scientific">Acetobacterium woodii (strain ATCC 29683 / DSM 1030 / JCM 2381 / KCTC 1655 / WB1)</name>
    <dbReference type="NCBI Taxonomy" id="931626"/>
    <lineage>
        <taxon>Bacteria</taxon>
        <taxon>Bacillati</taxon>
        <taxon>Bacillota</taxon>
        <taxon>Clostridia</taxon>
        <taxon>Eubacteriales</taxon>
        <taxon>Eubacteriaceae</taxon>
        <taxon>Acetobacterium</taxon>
    </lineage>
</organism>
<accession>H6LL03</accession>
<gene>
    <name evidence="1" type="ordered locus">Awo_c33840</name>
</gene>
<dbReference type="EMBL" id="CP002987">
    <property type="protein sequence ID" value="AFA50112.1"/>
    <property type="molecule type" value="Genomic_DNA"/>
</dbReference>
<dbReference type="AlphaFoldDB" id="H6LL03"/>
<proteinExistence type="predicted"/>
<reference evidence="1 2" key="2">
    <citation type="journal article" date="2012" name="PLoS ONE">
        <title>An ancient pathway combining carbon dioxide fixation with the generation and utilization of a sodium ion gradient for ATP synthesis.</title>
        <authorList>
            <person name="Poehlein A."/>
            <person name="Schmidt S."/>
            <person name="Kaster A.K."/>
            <person name="Goenrich M."/>
            <person name="Vollmers J."/>
            <person name="Thurmer A."/>
            <person name="Bertsch J."/>
            <person name="Schuchmann K."/>
            <person name="Voigt B."/>
            <person name="Hecker M."/>
            <person name="Daniel R."/>
            <person name="Thauer R.K."/>
            <person name="Gottschalk G."/>
            <person name="Muller V."/>
        </authorList>
    </citation>
    <scope>NUCLEOTIDE SEQUENCE [LARGE SCALE GENOMIC DNA]</scope>
    <source>
        <strain evidence="2">ATCC 29683 / DSM 1030 / JCM 2381 / KCTC 1655 / WB1</strain>
    </source>
</reference>
<dbReference type="KEGG" id="awo:Awo_c33840"/>
<name>H6LL03_ACEWD</name>
<evidence type="ECO:0000313" key="1">
    <source>
        <dbReference type="EMBL" id="AFA50112.1"/>
    </source>
</evidence>
<protein>
    <submittedName>
        <fullName evidence="1">Uncharacterized protein</fullName>
    </submittedName>
</protein>
<dbReference type="HOGENOM" id="CLU_069791_0_0_9"/>
<reference evidence="2" key="1">
    <citation type="submission" date="2011-07" db="EMBL/GenBank/DDBJ databases">
        <title>Complete genome sequence of Acetobacterium woodii.</title>
        <authorList>
            <person name="Poehlein A."/>
            <person name="Schmidt S."/>
            <person name="Kaster A.-K."/>
            <person name="Goenrich M."/>
            <person name="Vollmers J."/>
            <person name="Thuermer A."/>
            <person name="Gottschalk G."/>
            <person name="Thauer R.K."/>
            <person name="Daniel R."/>
            <person name="Mueller V."/>
        </authorList>
    </citation>
    <scope>NUCLEOTIDE SEQUENCE [LARGE SCALE GENOMIC DNA]</scope>
    <source>
        <strain evidence="2">ATCC 29683 / DSM 1030 / JCM 2381 / KCTC 1655 / WB1</strain>
    </source>
</reference>
<dbReference type="Proteomes" id="UP000007177">
    <property type="component" value="Chromosome"/>
</dbReference>
<evidence type="ECO:0000313" key="2">
    <source>
        <dbReference type="Proteomes" id="UP000007177"/>
    </source>
</evidence>
<dbReference type="eggNOG" id="COG0535">
    <property type="taxonomic scope" value="Bacteria"/>
</dbReference>
<sequence length="359" mass="41032">MKTEKERGGLFLEKADITKTIVELTVDKVLIDMETDVERSIRNLVDLGQNFSKGRFQKLFFEVAQKMLEDEESPYYLHAKNIISKVNHETLKTFGINLGYNGCTNGAKQIRENEKKYQLKIPWTIAFSMPDAHKISEYAIEKIISQGEQLGTYVYLIFCTPNKIQQVVYLLKKFPDCAFVIFLEGAFTKIQVIKELYGYHNFMISILAEAKEFIKMTDFLTENGFLYAVHSFYNDTKLAEIITEKWIKSVLRTACSFAFLISENSCSLEVKNAVRNYVLGVREKQQYPIFLIEVTSDLRYINQIISADSESIGFNSDGQLYTSAGEIAGENNNLLNGNLLEILSRNMPINGSRESLLLV</sequence>